<dbReference type="Gene3D" id="2.60.40.1120">
    <property type="entry name" value="Carboxypeptidase-like, regulatory domain"/>
    <property type="match status" value="1"/>
</dbReference>
<reference evidence="2" key="1">
    <citation type="journal article" date="2019" name="Int. J. Syst. Evol. Microbiol.">
        <title>The Global Catalogue of Microorganisms (GCM) 10K type strain sequencing project: providing services to taxonomists for standard genome sequencing and annotation.</title>
        <authorList>
            <consortium name="The Broad Institute Genomics Platform"/>
            <consortium name="The Broad Institute Genome Sequencing Center for Infectious Disease"/>
            <person name="Wu L."/>
            <person name="Ma J."/>
        </authorList>
    </citation>
    <scope>NUCLEOTIDE SEQUENCE [LARGE SCALE GENOMIC DNA]</scope>
    <source>
        <strain evidence="2">CGMCC 1.14966</strain>
    </source>
</reference>
<accession>A0ABQ2ADB4</accession>
<dbReference type="EMBL" id="BMGY01000036">
    <property type="protein sequence ID" value="GGH89025.1"/>
    <property type="molecule type" value="Genomic_DNA"/>
</dbReference>
<evidence type="ECO:0008006" key="3">
    <source>
        <dbReference type="Google" id="ProtNLM"/>
    </source>
</evidence>
<dbReference type="Pfam" id="PF13715">
    <property type="entry name" value="CarbopepD_reg_2"/>
    <property type="match status" value="1"/>
</dbReference>
<organism evidence="1 2">
    <name type="scientific">Hymenobacter frigidus</name>
    <dbReference type="NCBI Taxonomy" id="1524095"/>
    <lineage>
        <taxon>Bacteria</taxon>
        <taxon>Pseudomonadati</taxon>
        <taxon>Bacteroidota</taxon>
        <taxon>Cytophagia</taxon>
        <taxon>Cytophagales</taxon>
        <taxon>Hymenobacteraceae</taxon>
        <taxon>Hymenobacter</taxon>
    </lineage>
</organism>
<dbReference type="Proteomes" id="UP000637774">
    <property type="component" value="Unassembled WGS sequence"/>
</dbReference>
<dbReference type="InterPro" id="IPR008969">
    <property type="entry name" value="CarboxyPept-like_regulatory"/>
</dbReference>
<sequence length="321" mass="34808">MYSRKGWHQQDKSIARQLMRQPVSLTIPQPCHQSWAAMTPATAGRHCAACEKTVVDFTLKTDAEILAFLAGAVSGRTCGRFAAGQLERPLQRAVLAAPTRWRAWLAAAVAVWGMREVSSAAAHAQAPAEWRARYWGGPAPTTPPVEAVQAPALPGLLPLEPRTPLATAVQPAAAHRIITMGMVSSQPAVLLPAAAPLVLRGVITDWTSNQTLPGVTVLLTGTTIGTSTRADGTFKLMVPLELAGATGLNITVSSVGYVTQEHQLATAGISQQRFQLQPDTRMLGEVVICRLPPNKLPPAPWHPRRFYNWSKYWLTQPFRRN</sequence>
<keyword evidence="2" id="KW-1185">Reference proteome</keyword>
<proteinExistence type="predicted"/>
<evidence type="ECO:0000313" key="2">
    <source>
        <dbReference type="Proteomes" id="UP000637774"/>
    </source>
</evidence>
<evidence type="ECO:0000313" key="1">
    <source>
        <dbReference type="EMBL" id="GGH89025.1"/>
    </source>
</evidence>
<gene>
    <name evidence="1" type="ORF">GCM10011495_31660</name>
</gene>
<protein>
    <recommendedName>
        <fullName evidence="3">Carboxypeptidase-like regulatory domain-containing protein</fullName>
    </recommendedName>
</protein>
<comment type="caution">
    <text evidence="1">The sequence shown here is derived from an EMBL/GenBank/DDBJ whole genome shotgun (WGS) entry which is preliminary data.</text>
</comment>
<dbReference type="SUPFAM" id="SSF49464">
    <property type="entry name" value="Carboxypeptidase regulatory domain-like"/>
    <property type="match status" value="1"/>
</dbReference>
<name>A0ABQ2ADB4_9BACT</name>